<name>S8BTL3_DACHA</name>
<evidence type="ECO:0000313" key="2">
    <source>
        <dbReference type="EMBL" id="EPS38597.1"/>
    </source>
</evidence>
<gene>
    <name evidence="2" type="ORF">H072_7666</name>
</gene>
<accession>S8BTL3</accession>
<evidence type="ECO:0000256" key="1">
    <source>
        <dbReference type="SAM" id="MobiDB-lite"/>
    </source>
</evidence>
<reference evidence="3" key="2">
    <citation type="submission" date="2013-04" db="EMBL/GenBank/DDBJ databases">
        <title>Genomic mechanisms accounting for the adaptation to parasitism in nematode-trapping fungi.</title>
        <authorList>
            <person name="Ahren D.G."/>
        </authorList>
    </citation>
    <scope>NUCLEOTIDE SEQUENCE [LARGE SCALE GENOMIC DNA]</scope>
    <source>
        <strain evidence="3">CBS 200.50</strain>
    </source>
</reference>
<dbReference type="EMBL" id="AQGS01000539">
    <property type="protein sequence ID" value="EPS38597.1"/>
    <property type="molecule type" value="Genomic_DNA"/>
</dbReference>
<dbReference type="AlphaFoldDB" id="S8BTL3"/>
<dbReference type="Proteomes" id="UP000015100">
    <property type="component" value="Unassembled WGS sequence"/>
</dbReference>
<feature type="compositionally biased region" description="Acidic residues" evidence="1">
    <location>
        <begin position="125"/>
        <end position="144"/>
    </location>
</feature>
<proteinExistence type="predicted"/>
<feature type="region of interest" description="Disordered" evidence="1">
    <location>
        <begin position="124"/>
        <end position="147"/>
    </location>
</feature>
<protein>
    <submittedName>
        <fullName evidence="2">Uncharacterized protein</fullName>
    </submittedName>
</protein>
<evidence type="ECO:0000313" key="3">
    <source>
        <dbReference type="Proteomes" id="UP000015100"/>
    </source>
</evidence>
<comment type="caution">
    <text evidence="2">The sequence shown here is derived from an EMBL/GenBank/DDBJ whole genome shotgun (WGS) entry which is preliminary data.</text>
</comment>
<organism evidence="2 3">
    <name type="scientific">Dactylellina haptotyla (strain CBS 200.50)</name>
    <name type="common">Nematode-trapping fungus</name>
    <name type="synonym">Monacrosporium haptotylum</name>
    <dbReference type="NCBI Taxonomy" id="1284197"/>
    <lineage>
        <taxon>Eukaryota</taxon>
        <taxon>Fungi</taxon>
        <taxon>Dikarya</taxon>
        <taxon>Ascomycota</taxon>
        <taxon>Pezizomycotina</taxon>
        <taxon>Orbiliomycetes</taxon>
        <taxon>Orbiliales</taxon>
        <taxon>Orbiliaceae</taxon>
        <taxon>Dactylellina</taxon>
    </lineage>
</organism>
<dbReference type="HOGENOM" id="CLU_1532492_0_0_1"/>
<sequence>MHIHSHALLRTRLSGINTQNLFQRLPLKSRFLLRTPGFDGISKRAILTSENPTNYTSSRNTNTVSSTLVREFGRAKLPFTDFGIRELEKYCAPFTYDQIFDADYPDTYELLCSFSGIPYGKYTAEEEEEDENEDEDEDEDEEPYPSDCMWMKSRPHVLYGAAKMLSGGIVTTKYI</sequence>
<reference evidence="2 3" key="1">
    <citation type="journal article" date="2013" name="PLoS Genet.">
        <title>Genomic mechanisms accounting for the adaptation to parasitism in nematode-trapping fungi.</title>
        <authorList>
            <person name="Meerupati T."/>
            <person name="Andersson K.M."/>
            <person name="Friman E."/>
            <person name="Kumar D."/>
            <person name="Tunlid A."/>
            <person name="Ahren D."/>
        </authorList>
    </citation>
    <scope>NUCLEOTIDE SEQUENCE [LARGE SCALE GENOMIC DNA]</scope>
    <source>
        <strain evidence="2 3">CBS 200.50</strain>
    </source>
</reference>
<keyword evidence="3" id="KW-1185">Reference proteome</keyword>